<organism evidence="5 6">
    <name type="scientific">Rhizosphaericola mali</name>
    <dbReference type="NCBI Taxonomy" id="2545455"/>
    <lineage>
        <taxon>Bacteria</taxon>
        <taxon>Pseudomonadati</taxon>
        <taxon>Bacteroidota</taxon>
        <taxon>Chitinophagia</taxon>
        <taxon>Chitinophagales</taxon>
        <taxon>Chitinophagaceae</taxon>
        <taxon>Rhizosphaericola</taxon>
    </lineage>
</organism>
<evidence type="ECO:0000256" key="3">
    <source>
        <dbReference type="ARBA" id="ARBA00023125"/>
    </source>
</evidence>
<proteinExistence type="inferred from homology"/>
<evidence type="ECO:0000313" key="5">
    <source>
        <dbReference type="EMBL" id="QES89658.1"/>
    </source>
</evidence>
<dbReference type="Pfam" id="PF01420">
    <property type="entry name" value="Methylase_S"/>
    <property type="match status" value="1"/>
</dbReference>
<keyword evidence="2" id="KW-0680">Restriction system</keyword>
<dbReference type="OrthoDB" id="9816225at2"/>
<sequence length="415" mass="47502">MSYKLLGEFIRKVDNKNKDLKILNLQGLSMSKEFRKSTSNIVGTDLSNYKIVKQGQFCCDFMSVIRVHKFPVVLNSLGEDVIISPAYVVFEIKDEKLLLPEYLMLWFRRSEFDRYADFRCDSSIRGGFQWEELCEVELPVPSIEEQQKIVDQYQWVANKIKVNEQICEKLEATAQALYKHWFVDFEFPNEEGKPYKSSGGKMIFNEELQKKIPNGWEVKSLGEICSKIGSGSTPSGGKESYCKDGISLIRSMNVHDLEFVFDDLAFINDGQARKLANVSVEKYDLLINITGVSVARCTIVPTEVIPARVNQHVMLIRPFSEQFANYYLLMNLTSVESKNILLGVSQSGSTREAITKSDIEKFKILMPIQSSLKSFQKNIEKSFEMINNARTQNQKLTHLQSLLLSRLARMEAVEN</sequence>
<evidence type="ECO:0000313" key="6">
    <source>
        <dbReference type="Proteomes" id="UP000292424"/>
    </source>
</evidence>
<feature type="domain" description="Type I restriction modification DNA specificity" evidence="4">
    <location>
        <begin position="213"/>
        <end position="388"/>
    </location>
</feature>
<name>A0A5P2G4P1_9BACT</name>
<evidence type="ECO:0000259" key="4">
    <source>
        <dbReference type="Pfam" id="PF01420"/>
    </source>
</evidence>
<dbReference type="SUPFAM" id="SSF116734">
    <property type="entry name" value="DNA methylase specificity domain"/>
    <property type="match status" value="2"/>
</dbReference>
<protein>
    <recommendedName>
        <fullName evidence="4">Type I restriction modification DNA specificity domain-containing protein</fullName>
    </recommendedName>
</protein>
<dbReference type="REBASE" id="357791">
    <property type="entry name" value="S.AgiB310ORF13650P"/>
</dbReference>
<dbReference type="EMBL" id="CP044016">
    <property type="protein sequence ID" value="QES89658.1"/>
    <property type="molecule type" value="Genomic_DNA"/>
</dbReference>
<dbReference type="AlphaFoldDB" id="A0A5P2G4P1"/>
<evidence type="ECO:0000256" key="2">
    <source>
        <dbReference type="ARBA" id="ARBA00022747"/>
    </source>
</evidence>
<comment type="similarity">
    <text evidence="1">Belongs to the type-I restriction system S methylase family.</text>
</comment>
<dbReference type="KEGG" id="arac:E0W69_013645"/>
<accession>A0A5P2G4P1</accession>
<dbReference type="PANTHER" id="PTHR30408:SF12">
    <property type="entry name" value="TYPE I RESTRICTION ENZYME MJAVIII SPECIFICITY SUBUNIT"/>
    <property type="match status" value="1"/>
</dbReference>
<keyword evidence="3" id="KW-0238">DNA-binding</keyword>
<dbReference type="InterPro" id="IPR000055">
    <property type="entry name" value="Restrct_endonuc_typeI_TRD"/>
</dbReference>
<dbReference type="Gene3D" id="3.90.220.20">
    <property type="entry name" value="DNA methylase specificity domains"/>
    <property type="match status" value="2"/>
</dbReference>
<keyword evidence="6" id="KW-1185">Reference proteome</keyword>
<dbReference type="GO" id="GO:0009307">
    <property type="term" value="P:DNA restriction-modification system"/>
    <property type="evidence" value="ECO:0007669"/>
    <property type="project" value="UniProtKB-KW"/>
</dbReference>
<evidence type="ECO:0000256" key="1">
    <source>
        <dbReference type="ARBA" id="ARBA00010923"/>
    </source>
</evidence>
<dbReference type="PANTHER" id="PTHR30408">
    <property type="entry name" value="TYPE-1 RESTRICTION ENZYME ECOKI SPECIFICITY PROTEIN"/>
    <property type="match status" value="1"/>
</dbReference>
<dbReference type="InterPro" id="IPR044946">
    <property type="entry name" value="Restrct_endonuc_typeI_TRD_sf"/>
</dbReference>
<dbReference type="RefSeq" id="WP_131330600.1">
    <property type="nucleotide sequence ID" value="NZ_CP044016.1"/>
</dbReference>
<dbReference type="GO" id="GO:0003677">
    <property type="term" value="F:DNA binding"/>
    <property type="evidence" value="ECO:0007669"/>
    <property type="project" value="UniProtKB-KW"/>
</dbReference>
<reference evidence="5 6" key="1">
    <citation type="submission" date="2019-09" db="EMBL/GenBank/DDBJ databases">
        <title>Complete genome sequence of Arachidicoccus sp. B3-10 isolated from apple orchard soil.</title>
        <authorList>
            <person name="Kim H.S."/>
            <person name="Han K.-I."/>
            <person name="Suh M.K."/>
            <person name="Lee K.C."/>
            <person name="Eom M.K."/>
            <person name="Kim J.-S."/>
            <person name="Kang S.W."/>
            <person name="Sin Y."/>
            <person name="Lee J.-S."/>
        </authorList>
    </citation>
    <scope>NUCLEOTIDE SEQUENCE [LARGE SCALE GENOMIC DNA]</scope>
    <source>
        <strain evidence="5 6">B3-10</strain>
    </source>
</reference>
<dbReference type="Proteomes" id="UP000292424">
    <property type="component" value="Chromosome"/>
</dbReference>
<dbReference type="InterPro" id="IPR052021">
    <property type="entry name" value="Type-I_RS_S_subunit"/>
</dbReference>
<gene>
    <name evidence="5" type="ORF">E0W69_013645</name>
</gene>